<protein>
    <submittedName>
        <fullName evidence="3">Aldo/keto reductase</fullName>
    </submittedName>
</protein>
<organism evidence="3 4">
    <name type="scientific">Frondihabitans cladoniiphilus</name>
    <dbReference type="NCBI Taxonomy" id="715785"/>
    <lineage>
        <taxon>Bacteria</taxon>
        <taxon>Bacillati</taxon>
        <taxon>Actinomycetota</taxon>
        <taxon>Actinomycetes</taxon>
        <taxon>Micrococcales</taxon>
        <taxon>Microbacteriaceae</taxon>
        <taxon>Frondihabitans</taxon>
    </lineage>
</organism>
<dbReference type="InterPro" id="IPR023210">
    <property type="entry name" value="NADP_OxRdtase_dom"/>
</dbReference>
<name>A0ABP8W6F3_9MICO</name>
<evidence type="ECO:0000313" key="4">
    <source>
        <dbReference type="Proteomes" id="UP001501295"/>
    </source>
</evidence>
<dbReference type="CDD" id="cd19088">
    <property type="entry name" value="AKR_AKR13B1"/>
    <property type="match status" value="1"/>
</dbReference>
<dbReference type="InterPro" id="IPR050791">
    <property type="entry name" value="Aldo-Keto_reductase"/>
</dbReference>
<keyword evidence="1" id="KW-0560">Oxidoreductase</keyword>
<evidence type="ECO:0000259" key="2">
    <source>
        <dbReference type="Pfam" id="PF00248"/>
    </source>
</evidence>
<dbReference type="PANTHER" id="PTHR43625:SF40">
    <property type="entry name" value="ALDO-KETO REDUCTASE YAKC [NADP(+)]"/>
    <property type="match status" value="1"/>
</dbReference>
<gene>
    <name evidence="3" type="ORF">GCM10025780_30470</name>
</gene>
<comment type="caution">
    <text evidence="3">The sequence shown here is derived from an EMBL/GenBank/DDBJ whole genome shotgun (WGS) entry which is preliminary data.</text>
</comment>
<dbReference type="Gene3D" id="3.20.20.100">
    <property type="entry name" value="NADP-dependent oxidoreductase domain"/>
    <property type="match status" value="1"/>
</dbReference>
<evidence type="ECO:0000313" key="3">
    <source>
        <dbReference type="EMBL" id="GAA4682734.1"/>
    </source>
</evidence>
<dbReference type="PRINTS" id="PR00069">
    <property type="entry name" value="ALDKETRDTASE"/>
</dbReference>
<reference evidence="4" key="1">
    <citation type="journal article" date="2019" name="Int. J. Syst. Evol. Microbiol.">
        <title>The Global Catalogue of Microorganisms (GCM) 10K type strain sequencing project: providing services to taxonomists for standard genome sequencing and annotation.</title>
        <authorList>
            <consortium name="The Broad Institute Genomics Platform"/>
            <consortium name="The Broad Institute Genome Sequencing Center for Infectious Disease"/>
            <person name="Wu L."/>
            <person name="Ma J."/>
        </authorList>
    </citation>
    <scope>NUCLEOTIDE SEQUENCE [LARGE SCALE GENOMIC DNA]</scope>
    <source>
        <strain evidence="4">JCM 18956</strain>
    </source>
</reference>
<accession>A0ABP8W6F3</accession>
<dbReference type="EMBL" id="BAABLM010000007">
    <property type="protein sequence ID" value="GAA4682734.1"/>
    <property type="molecule type" value="Genomic_DNA"/>
</dbReference>
<evidence type="ECO:0000256" key="1">
    <source>
        <dbReference type="ARBA" id="ARBA00023002"/>
    </source>
</evidence>
<dbReference type="InterPro" id="IPR036812">
    <property type="entry name" value="NAD(P)_OxRdtase_dom_sf"/>
</dbReference>
<proteinExistence type="predicted"/>
<dbReference type="Proteomes" id="UP001501295">
    <property type="component" value="Unassembled WGS sequence"/>
</dbReference>
<dbReference type="PANTHER" id="PTHR43625">
    <property type="entry name" value="AFLATOXIN B1 ALDEHYDE REDUCTASE"/>
    <property type="match status" value="1"/>
</dbReference>
<sequence length="311" mass="32736">MSDATNGENVGRPAPGGTFLLAGRATARIGYGMGQVTRKAAAPAGRENAYAVLRHAFDLGITHYDTAQFYGNGLANELLRDAFGPQRDDILIATKAGAKPVPGAPIPLKAAQKPSELRDAVEANLRTLRTDRIDIVNLRRMDYTPGLLAEGDQVVPLDDQLAELSALRDEGKILGIGLSHITLDQLRAALPVGVVCVQNIYNVIDRSDEALLALCAENGIAWIPYFPLGGGFGALPAVGENTEVQAVASRLGATASQVGLAWQLTHSANTMLISGTSSIEHLDENSAGATITLDPHSLATLDKIGSTTPRD</sequence>
<dbReference type="InterPro" id="IPR020471">
    <property type="entry name" value="AKR"/>
</dbReference>
<dbReference type="RefSeq" id="WP_345376768.1">
    <property type="nucleotide sequence ID" value="NZ_BAABLM010000007.1"/>
</dbReference>
<dbReference type="SUPFAM" id="SSF51430">
    <property type="entry name" value="NAD(P)-linked oxidoreductase"/>
    <property type="match status" value="1"/>
</dbReference>
<feature type="domain" description="NADP-dependent oxidoreductase" evidence="2">
    <location>
        <begin position="28"/>
        <end position="304"/>
    </location>
</feature>
<dbReference type="Pfam" id="PF00248">
    <property type="entry name" value="Aldo_ket_red"/>
    <property type="match status" value="1"/>
</dbReference>
<keyword evidence="4" id="KW-1185">Reference proteome</keyword>